<feature type="compositionally biased region" description="Low complexity" evidence="1">
    <location>
        <begin position="303"/>
        <end position="313"/>
    </location>
</feature>
<evidence type="ECO:0000256" key="1">
    <source>
        <dbReference type="SAM" id="MobiDB-lite"/>
    </source>
</evidence>
<dbReference type="PANTHER" id="PTHR42085">
    <property type="entry name" value="F-BOX DOMAIN-CONTAINING PROTEIN"/>
    <property type="match status" value="1"/>
</dbReference>
<feature type="region of interest" description="Disordered" evidence="1">
    <location>
        <begin position="285"/>
        <end position="313"/>
    </location>
</feature>
<dbReference type="PANTHER" id="PTHR42085:SF4">
    <property type="entry name" value="F-BOX DOMAIN-CONTAINING PROTEIN"/>
    <property type="match status" value="1"/>
</dbReference>
<keyword evidence="3" id="KW-1185">Reference proteome</keyword>
<dbReference type="Proteomes" id="UP000030706">
    <property type="component" value="Unassembled WGS sequence"/>
</dbReference>
<accession>A0A074Y3L3</accession>
<dbReference type="RefSeq" id="XP_029757683.1">
    <property type="nucleotide sequence ID" value="XM_029909923.1"/>
</dbReference>
<protein>
    <submittedName>
        <fullName evidence="2">Uncharacterized protein</fullName>
    </submittedName>
</protein>
<organism evidence="2 3">
    <name type="scientific">Aureobasidium pullulans EXF-150</name>
    <dbReference type="NCBI Taxonomy" id="1043002"/>
    <lineage>
        <taxon>Eukaryota</taxon>
        <taxon>Fungi</taxon>
        <taxon>Dikarya</taxon>
        <taxon>Ascomycota</taxon>
        <taxon>Pezizomycotina</taxon>
        <taxon>Dothideomycetes</taxon>
        <taxon>Dothideomycetidae</taxon>
        <taxon>Dothideales</taxon>
        <taxon>Saccotheciaceae</taxon>
        <taxon>Aureobasidium</taxon>
    </lineage>
</organism>
<dbReference type="OrthoDB" id="62952at2759"/>
<gene>
    <name evidence="2" type="ORF">M438DRAFT_407922</name>
</gene>
<dbReference type="GeneID" id="40752229"/>
<proteinExistence type="predicted"/>
<sequence length="367" mass="42116">MARTHEQPFRGLPRELRDMIWRELLTVKHVPFRKPAKKTTEPYSVLFGVPKLERILDFGRPPLHVRVFMANKQVYAETAPIFYSSNEFIADTDHLATTDSILANIRPDIRRLRLENKHTVYPTRLHASGLRNQHLSFIHHRLNVVTIKMPPEPPTKCSSRTVRESICAILAVGLVDCLLKGSFKRLRLVYPNPITSTDPDQLCTISALRKGRRAFQGPKGLLLQYAWYGAPVSSYLTLLRGLQDLPDLNFVARFEHVTYLRSSRDSNVIVLSRLEDEPVKRDTVDRPPVKIVGPNSHLKRKLPASPTSADPTPTKVRRLQLLQFIAFSESRNHNMSHQEVRDRFVGRNNELRRYINRAGLVLAPIPR</sequence>
<dbReference type="AlphaFoldDB" id="A0A074Y3L3"/>
<evidence type="ECO:0000313" key="2">
    <source>
        <dbReference type="EMBL" id="KEQ81496.1"/>
    </source>
</evidence>
<dbReference type="InterPro" id="IPR038883">
    <property type="entry name" value="AN11006-like"/>
</dbReference>
<dbReference type="EMBL" id="KL584991">
    <property type="protein sequence ID" value="KEQ81496.1"/>
    <property type="molecule type" value="Genomic_DNA"/>
</dbReference>
<reference evidence="2 3" key="1">
    <citation type="journal article" date="2014" name="BMC Genomics">
        <title>Genome sequencing of four Aureobasidium pullulans varieties: biotechnological potential, stress tolerance, and description of new species.</title>
        <authorList>
            <person name="Gostin Ar C."/>
            <person name="Ohm R.A."/>
            <person name="Kogej T."/>
            <person name="Sonjak S."/>
            <person name="Turk M."/>
            <person name="Zajc J."/>
            <person name="Zalar P."/>
            <person name="Grube M."/>
            <person name="Sun H."/>
            <person name="Han J."/>
            <person name="Sharma A."/>
            <person name="Chiniquy J."/>
            <person name="Ngan C.Y."/>
            <person name="Lipzen A."/>
            <person name="Barry K."/>
            <person name="Grigoriev I.V."/>
            <person name="Gunde-Cimerman N."/>
        </authorList>
    </citation>
    <scope>NUCLEOTIDE SEQUENCE [LARGE SCALE GENOMIC DNA]</scope>
    <source>
        <strain evidence="2 3">EXF-150</strain>
    </source>
</reference>
<dbReference type="HOGENOM" id="CLU_754362_0_0_1"/>
<evidence type="ECO:0000313" key="3">
    <source>
        <dbReference type="Proteomes" id="UP000030706"/>
    </source>
</evidence>
<name>A0A074Y3L3_AURPU</name>